<proteinExistence type="predicted"/>
<evidence type="ECO:0000313" key="3">
    <source>
        <dbReference type="EMBL" id="KAF4658601.1"/>
    </source>
</evidence>
<dbReference type="EMBL" id="JAAPAO010000487">
    <property type="protein sequence ID" value="KAF4658601.1"/>
    <property type="molecule type" value="Genomic_DNA"/>
</dbReference>
<reference evidence="3 4" key="1">
    <citation type="submission" date="2020-04" db="EMBL/GenBank/DDBJ databases">
        <title>Perkinsus chesapeaki whole genome sequence.</title>
        <authorList>
            <person name="Bogema D.R."/>
        </authorList>
    </citation>
    <scope>NUCLEOTIDE SEQUENCE [LARGE SCALE GENOMIC DNA]</scope>
    <source>
        <strain evidence="3">ATCC PRA-425</strain>
    </source>
</reference>
<sequence>MRLPCIVAIGLVCGLTIQTVEGKVAESLPKWVPKDVKDALKEMKKEQKSTKKLLSDHTCALRKSILTLMDSLVDKDMGVARVNILAELGLCSWWRDEHYLAVDMFQRAVDATGYKTYDKFLEHGLPHLVEALNASTYMVQGKFESAAVHLRTLKRLMLRDEAWALDEVLRRPPMDQLKPHERELVKSNPGDFLLNNTYIGVVYRGWTIAAKEQLRFCEANLVGLDDGRLAKRERMGGEVDNTAYLQGVAAEPVMPWKHFQLALNLYERRQELLEAAQKGKVGKRPKAAELMGRAGIRGSDCQKFAALCDLLLGYEQSVLVDSSTYVAGTFNSIIQIVPMNGSKTTQEVGTCTNNAGSALAFPLNDSEDPEDPIMLTIESVDLPGMALKSEPVVVDGCTDPRPVITRSGGSKDVVYVLVAEFWHPAVTLFERAAIIEGTKAHVRKGYESIRVQEITDGMMERIKATAELWPKAFDLYQNRRELSPLGPDELVEDEVIEFPRPKKVKVKSRKRNNNNSGDRLPIAADFSLHDSCGCWLPFVISITVASPELTSLIPEIPVVSGTVVVVVAAASGRLSRTKLFSEDPPVDSLEVTNLKQLVKKLKGDRKAAIKTAGAREVADLNEAVSDAEERLDDAIEAQEKSGRITALEEKIKTANSVRSALQMTGDITRAGEVTKEITGGTGEGACQAAVGGIGDGGGACQAAVGGIGDGGGACRAAVGGIGDGGGACQAAYQNALKAAQEDLEEFREQRKQRRIARMKREQERAAAAAGKGAEGDEDEL</sequence>
<keyword evidence="2" id="KW-0732">Signal</keyword>
<gene>
    <name evidence="3" type="ORF">FOL47_007901</name>
</gene>
<evidence type="ECO:0000256" key="2">
    <source>
        <dbReference type="SAM" id="SignalP"/>
    </source>
</evidence>
<dbReference type="OrthoDB" id="444812at2759"/>
<feature type="signal peptide" evidence="2">
    <location>
        <begin position="1"/>
        <end position="22"/>
    </location>
</feature>
<accession>A0A7J6LIA2</accession>
<keyword evidence="4" id="KW-1185">Reference proteome</keyword>
<evidence type="ECO:0000313" key="4">
    <source>
        <dbReference type="Proteomes" id="UP000591131"/>
    </source>
</evidence>
<dbReference type="Proteomes" id="UP000591131">
    <property type="component" value="Unassembled WGS sequence"/>
</dbReference>
<name>A0A7J6LIA2_PERCH</name>
<feature type="region of interest" description="Disordered" evidence="1">
    <location>
        <begin position="748"/>
        <end position="780"/>
    </location>
</feature>
<protein>
    <submittedName>
        <fullName evidence="3">Uncharacterized protein</fullName>
    </submittedName>
</protein>
<dbReference type="AlphaFoldDB" id="A0A7J6LIA2"/>
<organism evidence="3 4">
    <name type="scientific">Perkinsus chesapeaki</name>
    <name type="common">Clam parasite</name>
    <name type="synonym">Perkinsus andrewsi</name>
    <dbReference type="NCBI Taxonomy" id="330153"/>
    <lineage>
        <taxon>Eukaryota</taxon>
        <taxon>Sar</taxon>
        <taxon>Alveolata</taxon>
        <taxon>Perkinsozoa</taxon>
        <taxon>Perkinsea</taxon>
        <taxon>Perkinsida</taxon>
        <taxon>Perkinsidae</taxon>
        <taxon>Perkinsus</taxon>
    </lineage>
</organism>
<comment type="caution">
    <text evidence="3">The sequence shown here is derived from an EMBL/GenBank/DDBJ whole genome shotgun (WGS) entry which is preliminary data.</text>
</comment>
<evidence type="ECO:0000256" key="1">
    <source>
        <dbReference type="SAM" id="MobiDB-lite"/>
    </source>
</evidence>
<feature type="chain" id="PRO_5029694592" evidence="2">
    <location>
        <begin position="23"/>
        <end position="780"/>
    </location>
</feature>